<gene>
    <name evidence="2" type="ORF">ESZ36_06620</name>
</gene>
<dbReference type="CDD" id="cd20301">
    <property type="entry name" value="cupin_ChrR"/>
    <property type="match status" value="1"/>
</dbReference>
<dbReference type="OrthoDB" id="2988517at2"/>
<dbReference type="Gene3D" id="2.60.120.10">
    <property type="entry name" value="Jelly Rolls"/>
    <property type="match status" value="1"/>
</dbReference>
<accession>A0A5C6QKW1</accession>
<evidence type="ECO:0000313" key="2">
    <source>
        <dbReference type="EMBL" id="TWX69624.1"/>
    </source>
</evidence>
<keyword evidence="3" id="KW-1185">Reference proteome</keyword>
<feature type="domain" description="ChrR-like cupin" evidence="1">
    <location>
        <begin position="137"/>
        <end position="205"/>
    </location>
</feature>
<dbReference type="InterPro" id="IPR014710">
    <property type="entry name" value="RmlC-like_jellyroll"/>
</dbReference>
<reference evidence="2 3" key="1">
    <citation type="submission" date="2019-07" db="EMBL/GenBank/DDBJ databases">
        <title>Genomes of sea-ice associated Colwellia species.</title>
        <authorList>
            <person name="Bowman J.P."/>
        </authorList>
    </citation>
    <scope>NUCLEOTIDE SEQUENCE [LARGE SCALE GENOMIC DNA]</scope>
    <source>
        <strain evidence="2 3">ACAM 459</strain>
    </source>
</reference>
<dbReference type="RefSeq" id="WP_146785341.1">
    <property type="nucleotide sequence ID" value="NZ_VOLT01000003.1"/>
</dbReference>
<dbReference type="Proteomes" id="UP000321822">
    <property type="component" value="Unassembled WGS sequence"/>
</dbReference>
<dbReference type="Gene3D" id="1.10.10.1320">
    <property type="entry name" value="Anti-sigma factor, zinc-finger domain"/>
    <property type="match status" value="1"/>
</dbReference>
<comment type="caution">
    <text evidence="2">The sequence shown here is derived from an EMBL/GenBank/DDBJ whole genome shotgun (WGS) entry which is preliminary data.</text>
</comment>
<protein>
    <submittedName>
        <fullName evidence="2">Transcriptional regulator</fullName>
    </submittedName>
</protein>
<dbReference type="NCBIfam" id="TIGR02451">
    <property type="entry name" value="anti_sig_ChrR"/>
    <property type="match status" value="1"/>
</dbReference>
<dbReference type="InterPro" id="IPR012807">
    <property type="entry name" value="Anti-sigma_ChrR"/>
</dbReference>
<proteinExistence type="predicted"/>
<dbReference type="InterPro" id="IPR011051">
    <property type="entry name" value="RmlC_Cupin_sf"/>
</dbReference>
<evidence type="ECO:0000259" key="1">
    <source>
        <dbReference type="Pfam" id="PF12973"/>
    </source>
</evidence>
<dbReference type="SUPFAM" id="SSF51182">
    <property type="entry name" value="RmlC-like cupins"/>
    <property type="match status" value="1"/>
</dbReference>
<dbReference type="EMBL" id="VOLT01000003">
    <property type="protein sequence ID" value="TWX69624.1"/>
    <property type="molecule type" value="Genomic_DNA"/>
</dbReference>
<organism evidence="2 3">
    <name type="scientific">Colwellia demingiae</name>
    <dbReference type="NCBI Taxonomy" id="89401"/>
    <lineage>
        <taxon>Bacteria</taxon>
        <taxon>Pseudomonadati</taxon>
        <taxon>Pseudomonadota</taxon>
        <taxon>Gammaproteobacteria</taxon>
        <taxon>Alteromonadales</taxon>
        <taxon>Colwelliaceae</taxon>
        <taxon>Colwellia</taxon>
    </lineage>
</organism>
<sequence>MISHHPKFELIQAFVNGDLPASLSAGIAIHADMCPVCQQTIAQFTEQVAENSFEEEYLDRFIVDDNEALDTIASIDFDHMINNIVESSDIAVVVPKVEHTISFNDKTYTIPAALNSMEMGKHAHIGKLTRARIQLNENEIHTSLLHIQPGGGVPEHTHKGFELTVLLAGSFHDESGEYVKGDFIMLDSSHQHHPISTNGCLCYTVANDALHFTQGINKLLNPIGSFIY</sequence>
<dbReference type="InterPro" id="IPR025979">
    <property type="entry name" value="ChrR-like_cupin_dom"/>
</dbReference>
<dbReference type="AlphaFoldDB" id="A0A5C6QKW1"/>
<name>A0A5C6QKW1_9GAMM</name>
<dbReference type="Pfam" id="PF12973">
    <property type="entry name" value="Cupin_7"/>
    <property type="match status" value="1"/>
</dbReference>
<dbReference type="InterPro" id="IPR041916">
    <property type="entry name" value="Anti_sigma_zinc_sf"/>
</dbReference>
<evidence type="ECO:0000313" key="3">
    <source>
        <dbReference type="Proteomes" id="UP000321822"/>
    </source>
</evidence>